<dbReference type="PROSITE" id="PS50072">
    <property type="entry name" value="CSA_PPIASE_2"/>
    <property type="match status" value="1"/>
</dbReference>
<dbReference type="GO" id="GO:0003755">
    <property type="term" value="F:peptidyl-prolyl cis-trans isomerase activity"/>
    <property type="evidence" value="ECO:0007669"/>
    <property type="project" value="UniProtKB-KW"/>
</dbReference>
<dbReference type="PANTHER" id="PTHR45625">
    <property type="entry name" value="PEPTIDYL-PROLYL CIS-TRANS ISOMERASE-RELATED"/>
    <property type="match status" value="1"/>
</dbReference>
<evidence type="ECO:0000256" key="4">
    <source>
        <dbReference type="SAM" id="Phobius"/>
    </source>
</evidence>
<organism evidence="6 7">
    <name type="scientific">Candidatus Nitrosocosmicus franklandianus</name>
    <dbReference type="NCBI Taxonomy" id="1798806"/>
    <lineage>
        <taxon>Archaea</taxon>
        <taxon>Nitrososphaerota</taxon>
        <taxon>Nitrososphaeria</taxon>
        <taxon>Nitrososphaerales</taxon>
        <taxon>Nitrososphaeraceae</taxon>
        <taxon>Candidatus Nitrosocosmicus</taxon>
    </lineage>
</organism>
<proteinExistence type="predicted"/>
<dbReference type="Gene3D" id="2.40.100.10">
    <property type="entry name" value="Cyclophilin-like"/>
    <property type="match status" value="1"/>
</dbReference>
<keyword evidence="3 6" id="KW-0413">Isomerase</keyword>
<dbReference type="PRINTS" id="PR00153">
    <property type="entry name" value="CSAPPISMRASE"/>
</dbReference>
<evidence type="ECO:0000259" key="5">
    <source>
        <dbReference type="PROSITE" id="PS50072"/>
    </source>
</evidence>
<evidence type="ECO:0000256" key="2">
    <source>
        <dbReference type="ARBA" id="ARBA00023110"/>
    </source>
</evidence>
<gene>
    <name evidence="6" type="primary">ppiB</name>
    <name evidence="6" type="ORF">NFRAN_0465</name>
</gene>
<dbReference type="InterPro" id="IPR029000">
    <property type="entry name" value="Cyclophilin-like_dom_sf"/>
</dbReference>
<dbReference type="InterPro" id="IPR002130">
    <property type="entry name" value="Cyclophilin-type_PPIase_dom"/>
</dbReference>
<dbReference type="InterPro" id="IPR044666">
    <property type="entry name" value="Cyclophilin_A-like"/>
</dbReference>
<dbReference type="SUPFAM" id="SSF50891">
    <property type="entry name" value="Cyclophilin-like"/>
    <property type="match status" value="1"/>
</dbReference>
<dbReference type="EMBL" id="LR216287">
    <property type="protein sequence ID" value="VFJ12786.1"/>
    <property type="molecule type" value="Genomic_DNA"/>
</dbReference>
<keyword evidence="4" id="KW-0812">Transmembrane</keyword>
<reference evidence="6 7" key="1">
    <citation type="submission" date="2019-02" db="EMBL/GenBank/DDBJ databases">
        <authorList>
            <person name="Lehtovirta-Morley E L."/>
        </authorList>
    </citation>
    <scope>NUCLEOTIDE SEQUENCE [LARGE SCALE GENOMIC DNA]</scope>
    <source>
        <strain evidence="6">NFRAN1</strain>
    </source>
</reference>
<feature type="transmembrane region" description="Helical" evidence="4">
    <location>
        <begin position="20"/>
        <end position="39"/>
    </location>
</feature>
<keyword evidence="2" id="KW-0697">Rotamase</keyword>
<protein>
    <recommendedName>
        <fullName evidence="1">peptidylprolyl isomerase</fullName>
        <ecNumber evidence="1">5.2.1.8</ecNumber>
    </recommendedName>
</protein>
<keyword evidence="4" id="KW-1133">Transmembrane helix</keyword>
<dbReference type="Pfam" id="PF00160">
    <property type="entry name" value="Pro_isomerase"/>
    <property type="match status" value="1"/>
</dbReference>
<keyword evidence="4" id="KW-0472">Membrane</keyword>
<evidence type="ECO:0000256" key="1">
    <source>
        <dbReference type="ARBA" id="ARBA00013194"/>
    </source>
</evidence>
<evidence type="ECO:0000313" key="6">
    <source>
        <dbReference type="EMBL" id="VFJ12786.1"/>
    </source>
</evidence>
<dbReference type="EC" id="5.2.1.8" evidence="1"/>
<keyword evidence="7" id="KW-1185">Reference proteome</keyword>
<accession>A0A484I4W8</accession>
<evidence type="ECO:0000313" key="7">
    <source>
        <dbReference type="Proteomes" id="UP000294299"/>
    </source>
</evidence>
<dbReference type="Proteomes" id="UP000294299">
    <property type="component" value="Chromosome NFRAN"/>
</dbReference>
<dbReference type="AlphaFoldDB" id="A0A484I4W8"/>
<dbReference type="CDD" id="cd00317">
    <property type="entry name" value="cyclophilin"/>
    <property type="match status" value="1"/>
</dbReference>
<name>A0A484I4W8_9ARCH</name>
<sequence length="467" mass="52835">MNLEIFLYFISYNGTYMKLVFLFLLVIIGVFGFLSLHYVETVYSQPIVNNIDSLAEMPSNFSFMLEPNIPNISGVPDNNFQQSINGSVLNDLVLLEDQLKLAQEKIESAGLENKDWKNYTSKSLGLSLEYPTDITFQKEGRETRFDPYRDLKIGNIEKDGFSISPSIYGMNLTDLRNVVESAKESHLNIDLNNSYLMLVEDLTPISIYGDIGYSYLISLIDQDLEKSKFVSNNTFLQHGNNIYRFVFVTNTDQYNQTNAIYNHILNSLVWQQEEIDSNQNSKISTNNTMNNNQSLILQNNVTNIDNNTATIETTQGPIKVEFYPDIAPNHVKNFQDLARKGFYDGIVFHRIVPGFVIQAGDPNTKNDSASRDSWGTGGPGYTINQEFNSIPHERGILSMARTNDPNSAGSQFFIVLNDSKFLDNQYTVFGRVIEGLEVVDKIADVSLNSNNQPVNEDLVRIENVTTE</sequence>
<evidence type="ECO:0000256" key="3">
    <source>
        <dbReference type="ARBA" id="ARBA00023235"/>
    </source>
</evidence>
<dbReference type="KEGG" id="nfn:NFRAN_0465"/>
<feature type="domain" description="PPIase cyclophilin-type" evidence="5">
    <location>
        <begin position="316"/>
        <end position="459"/>
    </location>
</feature>
<dbReference type="PANTHER" id="PTHR45625:SF4">
    <property type="entry name" value="PEPTIDYLPROLYL ISOMERASE DOMAIN AND WD REPEAT-CONTAINING PROTEIN 1"/>
    <property type="match status" value="1"/>
</dbReference>